<keyword evidence="3" id="KW-1185">Reference proteome</keyword>
<gene>
    <name evidence="2" type="ORF">EJ08DRAFT_729897</name>
</gene>
<dbReference type="Proteomes" id="UP000800235">
    <property type="component" value="Unassembled WGS sequence"/>
</dbReference>
<protein>
    <submittedName>
        <fullName evidence="2">Uncharacterized protein</fullName>
    </submittedName>
</protein>
<reference evidence="2" key="1">
    <citation type="journal article" date="2020" name="Stud. Mycol.">
        <title>101 Dothideomycetes genomes: a test case for predicting lifestyles and emergence of pathogens.</title>
        <authorList>
            <person name="Haridas S."/>
            <person name="Albert R."/>
            <person name="Binder M."/>
            <person name="Bloem J."/>
            <person name="Labutti K."/>
            <person name="Salamov A."/>
            <person name="Andreopoulos B."/>
            <person name="Baker S."/>
            <person name="Barry K."/>
            <person name="Bills G."/>
            <person name="Bluhm B."/>
            <person name="Cannon C."/>
            <person name="Castanera R."/>
            <person name="Culley D."/>
            <person name="Daum C."/>
            <person name="Ezra D."/>
            <person name="Gonzalez J."/>
            <person name="Henrissat B."/>
            <person name="Kuo A."/>
            <person name="Liang C."/>
            <person name="Lipzen A."/>
            <person name="Lutzoni F."/>
            <person name="Magnuson J."/>
            <person name="Mondo S."/>
            <person name="Nolan M."/>
            <person name="Ohm R."/>
            <person name="Pangilinan J."/>
            <person name="Park H.-J."/>
            <person name="Ramirez L."/>
            <person name="Alfaro M."/>
            <person name="Sun H."/>
            <person name="Tritt A."/>
            <person name="Yoshinaga Y."/>
            <person name="Zwiers L.-H."/>
            <person name="Turgeon B."/>
            <person name="Goodwin S."/>
            <person name="Spatafora J."/>
            <person name="Crous P."/>
            <person name="Grigoriev I."/>
        </authorList>
    </citation>
    <scope>NUCLEOTIDE SEQUENCE</scope>
    <source>
        <strain evidence="2">CBS 130266</strain>
    </source>
</reference>
<dbReference type="EMBL" id="MU007013">
    <property type="protein sequence ID" value="KAF2435405.1"/>
    <property type="molecule type" value="Genomic_DNA"/>
</dbReference>
<feature type="compositionally biased region" description="Polar residues" evidence="1">
    <location>
        <begin position="75"/>
        <end position="84"/>
    </location>
</feature>
<dbReference type="AlphaFoldDB" id="A0A9P4P156"/>
<feature type="region of interest" description="Disordered" evidence="1">
    <location>
        <begin position="214"/>
        <end position="274"/>
    </location>
</feature>
<accession>A0A9P4P156</accession>
<proteinExistence type="predicted"/>
<organism evidence="2 3">
    <name type="scientific">Tothia fuscella</name>
    <dbReference type="NCBI Taxonomy" id="1048955"/>
    <lineage>
        <taxon>Eukaryota</taxon>
        <taxon>Fungi</taxon>
        <taxon>Dikarya</taxon>
        <taxon>Ascomycota</taxon>
        <taxon>Pezizomycotina</taxon>
        <taxon>Dothideomycetes</taxon>
        <taxon>Pleosporomycetidae</taxon>
        <taxon>Venturiales</taxon>
        <taxon>Cylindrosympodiaceae</taxon>
        <taxon>Tothia</taxon>
    </lineage>
</organism>
<evidence type="ECO:0000313" key="2">
    <source>
        <dbReference type="EMBL" id="KAF2435405.1"/>
    </source>
</evidence>
<feature type="region of interest" description="Disordered" evidence="1">
    <location>
        <begin position="71"/>
        <end position="91"/>
    </location>
</feature>
<name>A0A9P4P156_9PEZI</name>
<dbReference type="OrthoDB" id="5373017at2759"/>
<comment type="caution">
    <text evidence="2">The sequence shown here is derived from an EMBL/GenBank/DDBJ whole genome shotgun (WGS) entry which is preliminary data.</text>
</comment>
<evidence type="ECO:0000256" key="1">
    <source>
        <dbReference type="SAM" id="MobiDB-lite"/>
    </source>
</evidence>
<feature type="region of interest" description="Disordered" evidence="1">
    <location>
        <begin position="29"/>
        <end position="49"/>
    </location>
</feature>
<sequence>MAGATSLVDPNLGQRDEIAMSENNVTTFINATTPGKRKRSSQDDNEDIGCDLAIPKRTQSYHGTHAYADREASPFLNTPQNSRSGPDASSALFRKASRAPAKKYTRPPTKDVFQSLKIGTEEWVRLEAEAKAFMLDETHPERQASVGNRGAAPTNDTKIQLFKTVQKFLAEGSGDAHFGAHVGGMDDDRWIYPADEDKLIGLLTPLMRRMVTNERQRQYARRTRQSGIGTTMSVEPEGSVGTNSVNSPTEPSTLNFTSPPTSRLGNDVHSNHRSPKNATELIYLNASGHIIHRKTLYTPPLQTSYQTILTTVHDHLLSTTQSQLNLPGFEVITSPSFPTDHAVDEKVRDARKVYHETFEAQKTALQQAALAAAAQVCPTFELEVHGLAGLTKVGSEEMWRGLVMEVEEHEWMRGCMKVLVRVNEN</sequence>
<feature type="compositionally biased region" description="Polar residues" evidence="1">
    <location>
        <begin position="240"/>
        <end position="264"/>
    </location>
</feature>
<evidence type="ECO:0000313" key="3">
    <source>
        <dbReference type="Proteomes" id="UP000800235"/>
    </source>
</evidence>